<dbReference type="EMBL" id="BAABIP010000007">
    <property type="protein sequence ID" value="GAA4762463.1"/>
    <property type="molecule type" value="Genomic_DNA"/>
</dbReference>
<dbReference type="RefSeq" id="WP_264543865.1">
    <property type="nucleotide sequence ID" value="NZ_BAABIP010000007.1"/>
</dbReference>
<feature type="signal peptide" evidence="2">
    <location>
        <begin position="1"/>
        <end position="18"/>
    </location>
</feature>
<evidence type="ECO:0000256" key="2">
    <source>
        <dbReference type="SAM" id="SignalP"/>
    </source>
</evidence>
<gene>
    <name evidence="4" type="ORF">GCM10023230_09730</name>
</gene>
<feature type="chain" id="PRO_5045157121" description="Secretion system C-terminal sorting domain-containing protein" evidence="2">
    <location>
        <begin position="19"/>
        <end position="157"/>
    </location>
</feature>
<evidence type="ECO:0000259" key="3">
    <source>
        <dbReference type="Pfam" id="PF18962"/>
    </source>
</evidence>
<evidence type="ECO:0000256" key="1">
    <source>
        <dbReference type="ARBA" id="ARBA00022729"/>
    </source>
</evidence>
<sequence length="157" mass="17075">MKKILFIYCLFFSAISFGQEDFVFSGGEATGSGGTVSYSFGQVAFETVSGSNGELTQGVQQALEVYTLATTDFSYGLQAILYPNPAIYSVNLSLGSLNDFSQLSYELIDVSGKILQNGKITESQTEIDVSNLSSATYFFNLIDSGKRIKSFKLIKNN</sequence>
<accession>A0ABP8ZQY0</accession>
<name>A0ABP8ZQY0_9FLAO</name>
<dbReference type="InterPro" id="IPR026444">
    <property type="entry name" value="Secre_tail"/>
</dbReference>
<proteinExistence type="predicted"/>
<dbReference type="Pfam" id="PF18962">
    <property type="entry name" value="Por_Secre_tail"/>
    <property type="match status" value="1"/>
</dbReference>
<feature type="domain" description="Secretion system C-terminal sorting" evidence="3">
    <location>
        <begin position="81"/>
        <end position="148"/>
    </location>
</feature>
<comment type="caution">
    <text evidence="4">The sequence shown here is derived from an EMBL/GenBank/DDBJ whole genome shotgun (WGS) entry which is preliminary data.</text>
</comment>
<keyword evidence="1 2" id="KW-0732">Signal</keyword>
<dbReference type="NCBIfam" id="TIGR04183">
    <property type="entry name" value="Por_Secre_tail"/>
    <property type="match status" value="1"/>
</dbReference>
<dbReference type="Proteomes" id="UP001500141">
    <property type="component" value="Unassembled WGS sequence"/>
</dbReference>
<evidence type="ECO:0000313" key="5">
    <source>
        <dbReference type="Proteomes" id="UP001500141"/>
    </source>
</evidence>
<organism evidence="4 5">
    <name type="scientific">Flavobacterium hankyongi</name>
    <dbReference type="NCBI Taxonomy" id="1176532"/>
    <lineage>
        <taxon>Bacteria</taxon>
        <taxon>Pseudomonadati</taxon>
        <taxon>Bacteroidota</taxon>
        <taxon>Flavobacteriia</taxon>
        <taxon>Flavobacteriales</taxon>
        <taxon>Flavobacteriaceae</taxon>
        <taxon>Flavobacterium</taxon>
    </lineage>
</organism>
<evidence type="ECO:0000313" key="4">
    <source>
        <dbReference type="EMBL" id="GAA4762463.1"/>
    </source>
</evidence>
<protein>
    <recommendedName>
        <fullName evidence="3">Secretion system C-terminal sorting domain-containing protein</fullName>
    </recommendedName>
</protein>
<reference evidence="5" key="1">
    <citation type="journal article" date="2019" name="Int. J. Syst. Evol. Microbiol.">
        <title>The Global Catalogue of Microorganisms (GCM) 10K type strain sequencing project: providing services to taxonomists for standard genome sequencing and annotation.</title>
        <authorList>
            <consortium name="The Broad Institute Genomics Platform"/>
            <consortium name="The Broad Institute Genome Sequencing Center for Infectious Disease"/>
            <person name="Wu L."/>
            <person name="Ma J."/>
        </authorList>
    </citation>
    <scope>NUCLEOTIDE SEQUENCE [LARGE SCALE GENOMIC DNA]</scope>
    <source>
        <strain evidence="5">JCM 18198</strain>
    </source>
</reference>
<keyword evidence="5" id="KW-1185">Reference proteome</keyword>